<keyword evidence="2" id="KW-0238">DNA-binding</keyword>
<dbReference type="Proteomes" id="UP001500967">
    <property type="component" value="Unassembled WGS sequence"/>
</dbReference>
<dbReference type="InterPro" id="IPR036390">
    <property type="entry name" value="WH_DNA-bd_sf"/>
</dbReference>
<keyword evidence="6" id="KW-1185">Reference proteome</keyword>
<organism evidence="5 6">
    <name type="scientific">Cryptosporangium japonicum</name>
    <dbReference type="NCBI Taxonomy" id="80872"/>
    <lineage>
        <taxon>Bacteria</taxon>
        <taxon>Bacillati</taxon>
        <taxon>Actinomycetota</taxon>
        <taxon>Actinomycetes</taxon>
        <taxon>Cryptosporangiales</taxon>
        <taxon>Cryptosporangiaceae</taxon>
        <taxon>Cryptosporangium</taxon>
    </lineage>
</organism>
<keyword evidence="3" id="KW-0804">Transcription</keyword>
<dbReference type="PROSITE" id="PS50949">
    <property type="entry name" value="HTH_GNTR"/>
    <property type="match status" value="1"/>
</dbReference>
<dbReference type="RefSeq" id="WP_344649963.1">
    <property type="nucleotide sequence ID" value="NZ_BAAAGX010000014.1"/>
</dbReference>
<proteinExistence type="predicted"/>
<dbReference type="InterPro" id="IPR011663">
    <property type="entry name" value="UTRA"/>
</dbReference>
<protein>
    <submittedName>
        <fullName evidence="5">GntR family transcriptional regulator</fullName>
    </submittedName>
</protein>
<reference evidence="5 6" key="1">
    <citation type="journal article" date="2019" name="Int. J. Syst. Evol. Microbiol.">
        <title>The Global Catalogue of Microorganisms (GCM) 10K type strain sequencing project: providing services to taxonomists for standard genome sequencing and annotation.</title>
        <authorList>
            <consortium name="The Broad Institute Genomics Platform"/>
            <consortium name="The Broad Institute Genome Sequencing Center for Infectious Disease"/>
            <person name="Wu L."/>
            <person name="Ma J."/>
        </authorList>
    </citation>
    <scope>NUCLEOTIDE SEQUENCE [LARGE SCALE GENOMIC DNA]</scope>
    <source>
        <strain evidence="5 6">JCM 10425</strain>
    </source>
</reference>
<dbReference type="InterPro" id="IPR028978">
    <property type="entry name" value="Chorismate_lyase_/UTRA_dom_sf"/>
</dbReference>
<dbReference type="InterPro" id="IPR036388">
    <property type="entry name" value="WH-like_DNA-bd_sf"/>
</dbReference>
<name>A0ABN0UDW9_9ACTN</name>
<dbReference type="Gene3D" id="3.40.1410.10">
    <property type="entry name" value="Chorismate lyase-like"/>
    <property type="match status" value="1"/>
</dbReference>
<gene>
    <name evidence="5" type="ORF">GCM10009539_35820</name>
</gene>
<dbReference type="EMBL" id="BAAAGX010000014">
    <property type="protein sequence ID" value="GAA0247369.1"/>
    <property type="molecule type" value="Genomic_DNA"/>
</dbReference>
<dbReference type="Pfam" id="PF07702">
    <property type="entry name" value="UTRA"/>
    <property type="match status" value="1"/>
</dbReference>
<sequence length="239" mass="26281">MPPSLHQKIRAELEARILSGDLEPGARVPTEAELQAEHQVSRSVAQRVLNDLARDGLVVRRKRLGTHVAEGARQINLMRSVDPRLDRAGLPGRMSVVSAGIVPAGRARVAVPGVPPEEAVTELVRVRRDVDGTPIVVEVAALPFRLVPHLLDEELETVSVRGYLADHDVPIARSRMYFDPVLLDGEYAGLLEIEPGPAALRRRRLMWQPDGRIAESAAYYLRPGALEFYLEYTEPGGAS</sequence>
<dbReference type="Pfam" id="PF00392">
    <property type="entry name" value="GntR"/>
    <property type="match status" value="1"/>
</dbReference>
<comment type="caution">
    <text evidence="5">The sequence shown here is derived from an EMBL/GenBank/DDBJ whole genome shotgun (WGS) entry which is preliminary data.</text>
</comment>
<evidence type="ECO:0000259" key="4">
    <source>
        <dbReference type="PROSITE" id="PS50949"/>
    </source>
</evidence>
<dbReference type="SUPFAM" id="SSF64288">
    <property type="entry name" value="Chorismate lyase-like"/>
    <property type="match status" value="1"/>
</dbReference>
<accession>A0ABN0UDW9</accession>
<dbReference type="Gene3D" id="1.10.10.10">
    <property type="entry name" value="Winged helix-like DNA-binding domain superfamily/Winged helix DNA-binding domain"/>
    <property type="match status" value="1"/>
</dbReference>
<evidence type="ECO:0000313" key="5">
    <source>
        <dbReference type="EMBL" id="GAA0247369.1"/>
    </source>
</evidence>
<evidence type="ECO:0000256" key="2">
    <source>
        <dbReference type="ARBA" id="ARBA00023125"/>
    </source>
</evidence>
<dbReference type="SUPFAM" id="SSF46785">
    <property type="entry name" value="Winged helix' DNA-binding domain"/>
    <property type="match status" value="1"/>
</dbReference>
<evidence type="ECO:0000313" key="6">
    <source>
        <dbReference type="Proteomes" id="UP001500967"/>
    </source>
</evidence>
<dbReference type="PANTHER" id="PTHR44846">
    <property type="entry name" value="MANNOSYL-D-GLYCERATE TRANSPORT/METABOLISM SYSTEM REPRESSOR MNGR-RELATED"/>
    <property type="match status" value="1"/>
</dbReference>
<dbReference type="InterPro" id="IPR000524">
    <property type="entry name" value="Tscrpt_reg_HTH_GntR"/>
</dbReference>
<keyword evidence="1" id="KW-0805">Transcription regulation</keyword>
<evidence type="ECO:0000256" key="3">
    <source>
        <dbReference type="ARBA" id="ARBA00023163"/>
    </source>
</evidence>
<evidence type="ECO:0000256" key="1">
    <source>
        <dbReference type="ARBA" id="ARBA00023015"/>
    </source>
</evidence>
<feature type="domain" description="HTH gntR-type" evidence="4">
    <location>
        <begin position="3"/>
        <end position="71"/>
    </location>
</feature>
<dbReference type="SMART" id="SM00345">
    <property type="entry name" value="HTH_GNTR"/>
    <property type="match status" value="1"/>
</dbReference>
<dbReference type="InterPro" id="IPR050679">
    <property type="entry name" value="Bact_HTH_transcr_reg"/>
</dbReference>
<dbReference type="CDD" id="cd07377">
    <property type="entry name" value="WHTH_GntR"/>
    <property type="match status" value="1"/>
</dbReference>
<dbReference type="SMART" id="SM00866">
    <property type="entry name" value="UTRA"/>
    <property type="match status" value="1"/>
</dbReference>